<gene>
    <name evidence="2" type="ORF">SLS60_000658</name>
</gene>
<evidence type="ECO:0000313" key="2">
    <source>
        <dbReference type="EMBL" id="KAL1612431.1"/>
    </source>
</evidence>
<feature type="domain" description="Stress-response A/B barrel" evidence="1">
    <location>
        <begin position="1"/>
        <end position="79"/>
    </location>
</feature>
<organism evidence="2 3">
    <name type="scientific">Paraconiothyrium brasiliense</name>
    <dbReference type="NCBI Taxonomy" id="300254"/>
    <lineage>
        <taxon>Eukaryota</taxon>
        <taxon>Fungi</taxon>
        <taxon>Dikarya</taxon>
        <taxon>Ascomycota</taxon>
        <taxon>Pezizomycotina</taxon>
        <taxon>Dothideomycetes</taxon>
        <taxon>Pleosporomycetidae</taxon>
        <taxon>Pleosporales</taxon>
        <taxon>Massarineae</taxon>
        <taxon>Didymosphaeriaceae</taxon>
        <taxon>Paraconiothyrium</taxon>
    </lineage>
</organism>
<dbReference type="InterPro" id="IPR013097">
    <property type="entry name" value="Dabb"/>
</dbReference>
<protein>
    <recommendedName>
        <fullName evidence="1">Stress-response A/B barrel domain-containing protein</fullName>
    </recommendedName>
</protein>
<dbReference type="PROSITE" id="PS51502">
    <property type="entry name" value="S_R_A_B_BARREL"/>
    <property type="match status" value="1"/>
</dbReference>
<keyword evidence="3" id="KW-1185">Reference proteome</keyword>
<proteinExistence type="predicted"/>
<name>A0ABR3S6U6_9PLEO</name>
<dbReference type="Proteomes" id="UP001521785">
    <property type="component" value="Unassembled WGS sequence"/>
</dbReference>
<comment type="caution">
    <text evidence="2">The sequence shown here is derived from an EMBL/GenBank/DDBJ whole genome shotgun (WGS) entry which is preliminary data.</text>
</comment>
<evidence type="ECO:0000313" key="3">
    <source>
        <dbReference type="Proteomes" id="UP001521785"/>
    </source>
</evidence>
<sequence>MLGLQKSCIHPTTGAPYIKSIIGGKDNSPEGLQEGLSHAFIVQFASNEDRDYYVNQDPTHDAFKKAAGPFIEQAVVVDFQDGAFMWTE</sequence>
<evidence type="ECO:0000259" key="1">
    <source>
        <dbReference type="PROSITE" id="PS51502"/>
    </source>
</evidence>
<dbReference type="SMART" id="SM00886">
    <property type="entry name" value="Dabb"/>
    <property type="match status" value="1"/>
</dbReference>
<dbReference type="Pfam" id="PF07876">
    <property type="entry name" value="Dabb"/>
    <property type="match status" value="1"/>
</dbReference>
<dbReference type="EMBL" id="JAKJXO020000001">
    <property type="protein sequence ID" value="KAL1612431.1"/>
    <property type="molecule type" value="Genomic_DNA"/>
</dbReference>
<dbReference type="Gene3D" id="3.30.70.100">
    <property type="match status" value="1"/>
</dbReference>
<accession>A0ABR3S6U6</accession>
<dbReference type="SUPFAM" id="SSF54909">
    <property type="entry name" value="Dimeric alpha+beta barrel"/>
    <property type="match status" value="1"/>
</dbReference>
<reference evidence="2 3" key="1">
    <citation type="submission" date="2024-02" db="EMBL/GenBank/DDBJ databases">
        <title>De novo assembly and annotation of 12 fungi associated with fruit tree decline syndrome in Ontario, Canada.</title>
        <authorList>
            <person name="Sulman M."/>
            <person name="Ellouze W."/>
            <person name="Ilyukhin E."/>
        </authorList>
    </citation>
    <scope>NUCLEOTIDE SEQUENCE [LARGE SCALE GENOMIC DNA]</scope>
    <source>
        <strain evidence="2 3">M42-189</strain>
    </source>
</reference>
<dbReference type="InterPro" id="IPR011008">
    <property type="entry name" value="Dimeric_a/b-barrel"/>
</dbReference>